<dbReference type="Gramene" id="Ma01_t21720.1">
    <property type="protein sequence ID" value="Ma01_p21720.1"/>
    <property type="gene ID" value="Ma01_g21720"/>
</dbReference>
<organism evidence="2 3">
    <name type="scientific">Musa acuminata subsp. malaccensis</name>
    <name type="common">Wild banana</name>
    <name type="synonym">Musa malaccensis</name>
    <dbReference type="NCBI Taxonomy" id="214687"/>
    <lineage>
        <taxon>Eukaryota</taxon>
        <taxon>Viridiplantae</taxon>
        <taxon>Streptophyta</taxon>
        <taxon>Embryophyta</taxon>
        <taxon>Tracheophyta</taxon>
        <taxon>Spermatophyta</taxon>
        <taxon>Magnoliopsida</taxon>
        <taxon>Liliopsida</taxon>
        <taxon>Zingiberales</taxon>
        <taxon>Musaceae</taxon>
        <taxon>Musa</taxon>
    </lineage>
</organism>
<accession>A0A804HWW1</accession>
<proteinExistence type="predicted"/>
<sequence length="94" mass="11068">MPNTRIMIRQPFSRSYWSKLYMMTIEIMYYKNSVTRDFTGRELISIEMDVYSPNKTVEYGIIDGVMDRDSIIPLVPYSSIICWNPHMRASNQCG</sequence>
<name>A0A804HWW1_MUSAM</name>
<reference evidence="1" key="1">
    <citation type="submission" date="2021-03" db="EMBL/GenBank/DDBJ databases">
        <authorList>
            <consortium name="Genoscope - CEA"/>
            <person name="William W."/>
        </authorList>
    </citation>
    <scope>NUCLEOTIDE SEQUENCE</scope>
    <source>
        <strain evidence="1">Doubled-haploid Pahang</strain>
    </source>
</reference>
<evidence type="ECO:0000313" key="1">
    <source>
        <dbReference type="EMBL" id="CAG1860456.1"/>
    </source>
</evidence>
<reference evidence="2" key="2">
    <citation type="submission" date="2021-05" db="UniProtKB">
        <authorList>
            <consortium name="EnsemblPlants"/>
        </authorList>
    </citation>
    <scope>IDENTIFICATION</scope>
    <source>
        <strain evidence="2">subsp. malaccensis</strain>
    </source>
</reference>
<dbReference type="EMBL" id="HG996466">
    <property type="protein sequence ID" value="CAG1860456.1"/>
    <property type="molecule type" value="Genomic_DNA"/>
</dbReference>
<gene>
    <name evidence="1" type="ORF">GSMUA_97600.1</name>
</gene>
<dbReference type="AlphaFoldDB" id="A0A804HWW1"/>
<dbReference type="EnsemblPlants" id="Ma01_t21720.1">
    <property type="protein sequence ID" value="Ma01_p21720.1"/>
    <property type="gene ID" value="Ma01_g21720"/>
</dbReference>
<dbReference type="Proteomes" id="UP000012960">
    <property type="component" value="Unplaced"/>
</dbReference>
<evidence type="ECO:0000313" key="2">
    <source>
        <dbReference type="EnsemblPlants" id="Ma01_p21720.1"/>
    </source>
</evidence>
<dbReference type="InParanoid" id="A0A804HWW1"/>
<protein>
    <submittedName>
        <fullName evidence="1">(wild Malaysian banana) hypothetical protein</fullName>
    </submittedName>
</protein>
<evidence type="ECO:0000313" key="3">
    <source>
        <dbReference type="Proteomes" id="UP000012960"/>
    </source>
</evidence>
<keyword evidence="3" id="KW-1185">Reference proteome</keyword>